<dbReference type="InterPro" id="IPR036273">
    <property type="entry name" value="CRAL/TRIO_N_dom_sf"/>
</dbReference>
<dbReference type="SMART" id="SM00516">
    <property type="entry name" value="SEC14"/>
    <property type="match status" value="1"/>
</dbReference>
<organism evidence="3">
    <name type="scientific">Eucampia antarctica</name>
    <dbReference type="NCBI Taxonomy" id="49252"/>
    <lineage>
        <taxon>Eukaryota</taxon>
        <taxon>Sar</taxon>
        <taxon>Stramenopiles</taxon>
        <taxon>Ochrophyta</taxon>
        <taxon>Bacillariophyta</taxon>
        <taxon>Mediophyceae</taxon>
        <taxon>Biddulphiophycidae</taxon>
        <taxon>Hemiaulales</taxon>
        <taxon>Hemiaulaceae</taxon>
        <taxon>Eucampia</taxon>
    </lineage>
</organism>
<dbReference type="PANTHER" id="PTHR45657">
    <property type="entry name" value="CRAL-TRIO DOMAIN-CONTAINING PROTEIN YKL091C-RELATED"/>
    <property type="match status" value="1"/>
</dbReference>
<reference evidence="3" key="1">
    <citation type="submission" date="2021-01" db="EMBL/GenBank/DDBJ databases">
        <authorList>
            <person name="Corre E."/>
            <person name="Pelletier E."/>
            <person name="Niang G."/>
            <person name="Scheremetjew M."/>
            <person name="Finn R."/>
            <person name="Kale V."/>
            <person name="Holt S."/>
            <person name="Cochrane G."/>
            <person name="Meng A."/>
            <person name="Brown T."/>
            <person name="Cohen L."/>
        </authorList>
    </citation>
    <scope>NUCLEOTIDE SEQUENCE</scope>
    <source>
        <strain evidence="3">CCMP1452</strain>
    </source>
</reference>
<dbReference type="CDD" id="cd00170">
    <property type="entry name" value="SEC14"/>
    <property type="match status" value="1"/>
</dbReference>
<feature type="compositionally biased region" description="Basic and acidic residues" evidence="1">
    <location>
        <begin position="23"/>
        <end position="38"/>
    </location>
</feature>
<feature type="region of interest" description="Disordered" evidence="1">
    <location>
        <begin position="1"/>
        <end position="43"/>
    </location>
</feature>
<feature type="domain" description="CRAL-TRIO" evidence="2">
    <location>
        <begin position="151"/>
        <end position="328"/>
    </location>
</feature>
<dbReference type="Pfam" id="PF00650">
    <property type="entry name" value="CRAL_TRIO"/>
    <property type="match status" value="1"/>
</dbReference>
<dbReference type="InterPro" id="IPR036865">
    <property type="entry name" value="CRAL-TRIO_dom_sf"/>
</dbReference>
<dbReference type="AlphaFoldDB" id="A0A7S2WPJ4"/>
<protein>
    <recommendedName>
        <fullName evidence="2">CRAL-TRIO domain-containing protein</fullName>
    </recommendedName>
</protein>
<proteinExistence type="predicted"/>
<dbReference type="PROSITE" id="PS50191">
    <property type="entry name" value="CRAL_TRIO"/>
    <property type="match status" value="1"/>
</dbReference>
<dbReference type="EMBL" id="HBHI01029362">
    <property type="protein sequence ID" value="CAD9699963.1"/>
    <property type="molecule type" value="Transcribed_RNA"/>
</dbReference>
<evidence type="ECO:0000313" key="3">
    <source>
        <dbReference type="EMBL" id="CAD9699963.1"/>
    </source>
</evidence>
<dbReference type="InterPro" id="IPR001251">
    <property type="entry name" value="CRAL-TRIO_dom"/>
</dbReference>
<dbReference type="PANTHER" id="PTHR45657:SF1">
    <property type="entry name" value="CRAL-TRIO DOMAIN-CONTAINING PROTEIN YKL091C-RELATED"/>
    <property type="match status" value="1"/>
</dbReference>
<sequence length="447" mass="50929">MTEPVHEIMTPEQQKGQWNEDQLEYRTEESKNDAESPKRHTSSLKHFNLRRQGKEPPTVQEWGFPGELTHEQVEVYNKFRDEVNKRGGDFKQAVYSFGECEGEAFTLTRWLRARKYKYEDVITMVEEAVECRASAKADDFYPDGFQALGCDTAIYLAQFPQMYTGKAKTGCPLFISKPGVLQSDALECITTMEGILKFHWHVMVHDYGNRLRQYKEANPSFCRFESFCILDLAHLSMQQLTSTCLDIVKKQSFIDSLCFPETMNKMIIINAPRFFSLTWKVIKGWIDVRTANKVELYSSKSVATKRLLELVDKNELPSDYGGTGPTTDAIMAEQAANGSGVERVETHMMHIRKQTSYSYQLEAHEEIQIYICTKSTDEASFSIVLDKNTPVVKGISVVSANREPTEVSLTTEQKLSTPGLYKIKGESHSGMLKSNNFVVVIKVFSKK</sequence>
<dbReference type="Gene3D" id="3.40.525.10">
    <property type="entry name" value="CRAL-TRIO lipid binding domain"/>
    <property type="match status" value="1"/>
</dbReference>
<name>A0A7S2WPJ4_9STRA</name>
<evidence type="ECO:0000256" key="1">
    <source>
        <dbReference type="SAM" id="MobiDB-lite"/>
    </source>
</evidence>
<dbReference type="SUPFAM" id="SSF46938">
    <property type="entry name" value="CRAL/TRIO N-terminal domain"/>
    <property type="match status" value="1"/>
</dbReference>
<feature type="compositionally biased region" description="Polar residues" evidence="1">
    <location>
        <begin position="11"/>
        <end position="20"/>
    </location>
</feature>
<evidence type="ECO:0000259" key="2">
    <source>
        <dbReference type="PROSITE" id="PS50191"/>
    </source>
</evidence>
<dbReference type="SUPFAM" id="SSF52087">
    <property type="entry name" value="CRAL/TRIO domain"/>
    <property type="match status" value="1"/>
</dbReference>
<gene>
    <name evidence="3" type="ORF">EANT1437_LOCUS15024</name>
</gene>
<dbReference type="InterPro" id="IPR051026">
    <property type="entry name" value="PI/PC_transfer"/>
</dbReference>
<accession>A0A7S2WPJ4</accession>